<name>A0A523S4H1_UNCAE</name>
<comment type="caution">
    <text evidence="1">The sequence shown here is derived from an EMBL/GenBank/DDBJ whole genome shotgun (WGS) entry which is preliminary data.</text>
</comment>
<proteinExistence type="predicted"/>
<organism evidence="1 2">
    <name type="scientific">Aerophobetes bacterium</name>
    <dbReference type="NCBI Taxonomy" id="2030807"/>
    <lineage>
        <taxon>Bacteria</taxon>
        <taxon>Candidatus Aerophobota</taxon>
    </lineage>
</organism>
<dbReference type="AlphaFoldDB" id="A0A523S4H1"/>
<accession>A0A523S4H1</accession>
<gene>
    <name evidence="1" type="ORF">E3J84_00785</name>
</gene>
<reference evidence="1 2" key="1">
    <citation type="submission" date="2019-03" db="EMBL/GenBank/DDBJ databases">
        <title>Metabolic potential of uncultured bacteria and archaea associated with petroleum seepage in deep-sea sediments.</title>
        <authorList>
            <person name="Dong X."/>
            <person name="Hubert C."/>
        </authorList>
    </citation>
    <scope>NUCLEOTIDE SEQUENCE [LARGE SCALE GENOMIC DNA]</scope>
    <source>
        <strain evidence="1">E44_bin7</strain>
    </source>
</reference>
<dbReference type="EMBL" id="SOKJ01000041">
    <property type="protein sequence ID" value="TET12924.1"/>
    <property type="molecule type" value="Genomic_DNA"/>
</dbReference>
<sequence length="161" mass="18886">MIFQKQSLKQKTSQTIRQKQIGRVKLAQLFSLPEDEFRKLITEIEKDSFFQELVRKWRVVNYKKFSGVRIPFSLSLNEQIVSSSENFDLESLLHQNSKAIPILKKIGAIIGKDRFSELLYKGMDVSEITEKCKLTREEKETFKIFLDKFELEKMVSGTQET</sequence>
<protein>
    <submittedName>
        <fullName evidence="1">Uncharacterized protein</fullName>
    </submittedName>
</protein>
<evidence type="ECO:0000313" key="2">
    <source>
        <dbReference type="Proteomes" id="UP000316360"/>
    </source>
</evidence>
<evidence type="ECO:0000313" key="1">
    <source>
        <dbReference type="EMBL" id="TET12924.1"/>
    </source>
</evidence>
<dbReference type="Proteomes" id="UP000316360">
    <property type="component" value="Unassembled WGS sequence"/>
</dbReference>